<dbReference type="RefSeq" id="WP_382185557.1">
    <property type="nucleotide sequence ID" value="NZ_JBHSZI010000001.1"/>
</dbReference>
<accession>A0ABD5W5W8</accession>
<dbReference type="SUPFAM" id="SSF50475">
    <property type="entry name" value="FMN-binding split barrel"/>
    <property type="match status" value="1"/>
</dbReference>
<organism evidence="1 2">
    <name type="scientific">Halovenus salina</name>
    <dbReference type="NCBI Taxonomy" id="1510225"/>
    <lineage>
        <taxon>Archaea</taxon>
        <taxon>Methanobacteriati</taxon>
        <taxon>Methanobacteriota</taxon>
        <taxon>Stenosarchaea group</taxon>
        <taxon>Halobacteria</taxon>
        <taxon>Halobacteriales</taxon>
        <taxon>Haloarculaceae</taxon>
        <taxon>Halovenus</taxon>
    </lineage>
</organism>
<evidence type="ECO:0000313" key="2">
    <source>
        <dbReference type="Proteomes" id="UP001596445"/>
    </source>
</evidence>
<dbReference type="AlphaFoldDB" id="A0ABD5W5W8"/>
<name>A0ABD5W5W8_9EURY</name>
<dbReference type="InterPro" id="IPR024747">
    <property type="entry name" value="Pyridox_Oxase-rel"/>
</dbReference>
<evidence type="ECO:0000313" key="1">
    <source>
        <dbReference type="EMBL" id="MFC7058628.1"/>
    </source>
</evidence>
<dbReference type="Gene3D" id="2.30.110.10">
    <property type="entry name" value="Electron Transport, Fmn-binding Protein, Chain A"/>
    <property type="match status" value="1"/>
</dbReference>
<keyword evidence="2" id="KW-1185">Reference proteome</keyword>
<reference evidence="1 2" key="1">
    <citation type="journal article" date="2019" name="Int. J. Syst. Evol. Microbiol.">
        <title>The Global Catalogue of Microorganisms (GCM) 10K type strain sequencing project: providing services to taxonomists for standard genome sequencing and annotation.</title>
        <authorList>
            <consortium name="The Broad Institute Genomics Platform"/>
            <consortium name="The Broad Institute Genome Sequencing Center for Infectious Disease"/>
            <person name="Wu L."/>
            <person name="Ma J."/>
        </authorList>
    </citation>
    <scope>NUCLEOTIDE SEQUENCE [LARGE SCALE GENOMIC DNA]</scope>
    <source>
        <strain evidence="1 2">JCM 30072</strain>
    </source>
</reference>
<sequence>MTATEIEQFLTEQGHGILSLADDADAYGVPISFGYDGEWLYASLLAFGEQSRKLAYLDETDTACLTTYQVSTRFDWKSVVVRGDVREVSEDDIEYMDDVLDENAWFPTIFPPSDPMTGVRHVALVPEEMTGRKGQAYQ</sequence>
<dbReference type="EMBL" id="JBHSZI010000001">
    <property type="protein sequence ID" value="MFC7058628.1"/>
    <property type="molecule type" value="Genomic_DNA"/>
</dbReference>
<dbReference type="Proteomes" id="UP001596445">
    <property type="component" value="Unassembled WGS sequence"/>
</dbReference>
<gene>
    <name evidence="1" type="ORF">ACFQQG_11115</name>
</gene>
<dbReference type="Pfam" id="PF12900">
    <property type="entry name" value="Pyridox_ox_2"/>
    <property type="match status" value="1"/>
</dbReference>
<protein>
    <submittedName>
        <fullName evidence="1">Pyridoxamine 5'-phosphate oxidase family protein</fullName>
    </submittedName>
</protein>
<comment type="caution">
    <text evidence="1">The sequence shown here is derived from an EMBL/GenBank/DDBJ whole genome shotgun (WGS) entry which is preliminary data.</text>
</comment>
<dbReference type="InterPro" id="IPR012349">
    <property type="entry name" value="Split_barrel_FMN-bd"/>
</dbReference>
<proteinExistence type="predicted"/>